<accession>A0A183L2E0</accession>
<dbReference type="STRING" id="6186.A0A183L2E0"/>
<gene>
    <name evidence="3" type="ORF">SCUD_LOCUS21493</name>
</gene>
<reference evidence="3 4" key="2">
    <citation type="submission" date="2018-11" db="EMBL/GenBank/DDBJ databases">
        <authorList>
            <consortium name="Pathogen Informatics"/>
        </authorList>
    </citation>
    <scope>NUCLEOTIDE SEQUENCE [LARGE SCALE GENOMIC DNA]</scope>
    <source>
        <strain evidence="3">Dakar</strain>
        <strain evidence="4">Dakar, Senegal</strain>
    </source>
</reference>
<dbReference type="GO" id="GO:0019903">
    <property type="term" value="F:protein phosphatase binding"/>
    <property type="evidence" value="ECO:0007669"/>
    <property type="project" value="InterPro"/>
</dbReference>
<dbReference type="Proteomes" id="UP000279833">
    <property type="component" value="Unassembled WGS sequence"/>
</dbReference>
<evidence type="ECO:0000313" key="4">
    <source>
        <dbReference type="Proteomes" id="UP000279833"/>
    </source>
</evidence>
<evidence type="ECO:0000313" key="3">
    <source>
        <dbReference type="EMBL" id="VDP75600.1"/>
    </source>
</evidence>
<dbReference type="GO" id="GO:0019888">
    <property type="term" value="F:protein phosphatase regulator activity"/>
    <property type="evidence" value="ECO:0007669"/>
    <property type="project" value="TreeGrafter"/>
</dbReference>
<comment type="similarity">
    <text evidence="1">Belongs to the SAPS family.</text>
</comment>
<protein>
    <submittedName>
        <fullName evidence="5">Ankyrin-like protein</fullName>
    </submittedName>
</protein>
<evidence type="ECO:0000256" key="1">
    <source>
        <dbReference type="ARBA" id="ARBA00006180"/>
    </source>
</evidence>
<evidence type="ECO:0000256" key="2">
    <source>
        <dbReference type="ARBA" id="ARBA00023306"/>
    </source>
</evidence>
<dbReference type="PANTHER" id="PTHR12634">
    <property type="entry name" value="SIT4 YEAST -ASSOCIATING PROTEIN-RELATED"/>
    <property type="match status" value="1"/>
</dbReference>
<sequence>MFWESAAAYSQINDILSRPNLTIKELLDDDDVLQKCREKDPRLINFLSRSDNLDYLIDLVSRTPKCSNFNRDLYR</sequence>
<dbReference type="InterPro" id="IPR007587">
    <property type="entry name" value="SAPS"/>
</dbReference>
<keyword evidence="4" id="KW-1185">Reference proteome</keyword>
<dbReference type="AlphaFoldDB" id="A0A183L2E0"/>
<evidence type="ECO:0000313" key="5">
    <source>
        <dbReference type="WBParaSite" id="SCUD_0002149601-mRNA-1"/>
    </source>
</evidence>
<dbReference type="PANTHER" id="PTHR12634:SF8">
    <property type="entry name" value="FIERY MOUNTAIN, ISOFORM D"/>
    <property type="match status" value="1"/>
</dbReference>
<name>A0A183L2E0_9TREM</name>
<dbReference type="EMBL" id="UZAK01046668">
    <property type="protein sequence ID" value="VDP75600.1"/>
    <property type="molecule type" value="Genomic_DNA"/>
</dbReference>
<organism evidence="5">
    <name type="scientific">Schistosoma curassoni</name>
    <dbReference type="NCBI Taxonomy" id="6186"/>
    <lineage>
        <taxon>Eukaryota</taxon>
        <taxon>Metazoa</taxon>
        <taxon>Spiralia</taxon>
        <taxon>Lophotrochozoa</taxon>
        <taxon>Platyhelminthes</taxon>
        <taxon>Trematoda</taxon>
        <taxon>Digenea</taxon>
        <taxon>Strigeidida</taxon>
        <taxon>Schistosomatoidea</taxon>
        <taxon>Schistosomatidae</taxon>
        <taxon>Schistosoma</taxon>
    </lineage>
</organism>
<keyword evidence="2" id="KW-0131">Cell cycle</keyword>
<reference evidence="5" key="1">
    <citation type="submission" date="2016-06" db="UniProtKB">
        <authorList>
            <consortium name="WormBaseParasite"/>
        </authorList>
    </citation>
    <scope>IDENTIFICATION</scope>
</reference>
<dbReference type="WBParaSite" id="SCUD_0002149601-mRNA-1">
    <property type="protein sequence ID" value="SCUD_0002149601-mRNA-1"/>
    <property type="gene ID" value="SCUD_0002149601"/>
</dbReference>
<proteinExistence type="inferred from homology"/>